<reference evidence="2" key="1">
    <citation type="submission" date="2023-06" db="EMBL/GenBank/DDBJ databases">
        <title>Genome-scale phylogeny and comparative genomics of the fungal order Sordariales.</title>
        <authorList>
            <consortium name="Lawrence Berkeley National Laboratory"/>
            <person name="Hensen N."/>
            <person name="Bonometti L."/>
            <person name="Westerberg I."/>
            <person name="Brannstrom I.O."/>
            <person name="Guillou S."/>
            <person name="Cros-Aarteil S."/>
            <person name="Calhoun S."/>
            <person name="Haridas S."/>
            <person name="Kuo A."/>
            <person name="Mondo S."/>
            <person name="Pangilinan J."/>
            <person name="Riley R."/>
            <person name="LaButti K."/>
            <person name="Andreopoulos B."/>
            <person name="Lipzen A."/>
            <person name="Chen C."/>
            <person name="Yanf M."/>
            <person name="Daum C."/>
            <person name="Ng V."/>
            <person name="Clum A."/>
            <person name="Steindorff A."/>
            <person name="Ohm R."/>
            <person name="Martin F."/>
            <person name="Silar P."/>
            <person name="Natvig D."/>
            <person name="Lalanne C."/>
            <person name="Gautier V."/>
            <person name="Ament-velasquez S.L."/>
            <person name="Kruys A."/>
            <person name="Hutchinson M.I."/>
            <person name="Powell A.J."/>
            <person name="Barry K."/>
            <person name="Miller A.N."/>
            <person name="Grigoriev I.V."/>
            <person name="Debuchy R."/>
            <person name="Gladieux P."/>
            <person name="Thoren M.H."/>
            <person name="Johannesson H."/>
        </authorList>
    </citation>
    <scope>NUCLEOTIDE SEQUENCE</scope>
    <source>
        <strain evidence="2">SMH2392-1A</strain>
    </source>
</reference>
<proteinExistence type="predicted"/>
<dbReference type="AlphaFoldDB" id="A0AA40DKQ5"/>
<gene>
    <name evidence="2" type="ORF">B0T26DRAFT_681079</name>
</gene>
<name>A0AA40DKQ5_9PEZI</name>
<comment type="caution">
    <text evidence="2">The sequence shown here is derived from an EMBL/GenBank/DDBJ whole genome shotgun (WGS) entry which is preliminary data.</text>
</comment>
<feature type="region of interest" description="Disordered" evidence="1">
    <location>
        <begin position="92"/>
        <end position="125"/>
    </location>
</feature>
<evidence type="ECO:0000313" key="3">
    <source>
        <dbReference type="Proteomes" id="UP001172101"/>
    </source>
</evidence>
<evidence type="ECO:0000256" key="1">
    <source>
        <dbReference type="SAM" id="MobiDB-lite"/>
    </source>
</evidence>
<dbReference type="EMBL" id="JAUIRO010000008">
    <property type="protein sequence ID" value="KAK0703398.1"/>
    <property type="molecule type" value="Genomic_DNA"/>
</dbReference>
<feature type="compositionally biased region" description="Basic and acidic residues" evidence="1">
    <location>
        <begin position="1"/>
        <end position="12"/>
    </location>
</feature>
<organism evidence="2 3">
    <name type="scientific">Lasiosphaeria miniovina</name>
    <dbReference type="NCBI Taxonomy" id="1954250"/>
    <lineage>
        <taxon>Eukaryota</taxon>
        <taxon>Fungi</taxon>
        <taxon>Dikarya</taxon>
        <taxon>Ascomycota</taxon>
        <taxon>Pezizomycotina</taxon>
        <taxon>Sordariomycetes</taxon>
        <taxon>Sordariomycetidae</taxon>
        <taxon>Sordariales</taxon>
        <taxon>Lasiosphaeriaceae</taxon>
        <taxon>Lasiosphaeria</taxon>
    </lineage>
</organism>
<keyword evidence="3" id="KW-1185">Reference proteome</keyword>
<protein>
    <submittedName>
        <fullName evidence="2">Uncharacterized protein</fullName>
    </submittedName>
</protein>
<accession>A0AA40DKQ5</accession>
<feature type="region of interest" description="Disordered" evidence="1">
    <location>
        <begin position="1"/>
        <end position="22"/>
    </location>
</feature>
<dbReference type="Proteomes" id="UP001172101">
    <property type="component" value="Unassembled WGS sequence"/>
</dbReference>
<evidence type="ECO:0000313" key="2">
    <source>
        <dbReference type="EMBL" id="KAK0703398.1"/>
    </source>
</evidence>
<dbReference type="GeneID" id="85323876"/>
<sequence>MANNTEGDKPEETSGPDPKISWKAGIRCNLTVSNNDKPHVVTPWWNPPFVRIIQSAEEAIHEHDATELGTICLYTNGSSIGGHVGVLGKEMADPAAKKAAGSHAEPPTEPQPPRTLIATTKLTVR</sequence>
<dbReference type="RefSeq" id="XP_060290257.1">
    <property type="nucleotide sequence ID" value="XM_060440606.1"/>
</dbReference>